<feature type="compositionally biased region" description="Polar residues" evidence="1">
    <location>
        <begin position="20"/>
        <end position="32"/>
    </location>
</feature>
<proteinExistence type="predicted"/>
<dbReference type="EMBL" id="BAAASK010000007">
    <property type="protein sequence ID" value="GAA2682911.1"/>
    <property type="molecule type" value="Genomic_DNA"/>
</dbReference>
<evidence type="ECO:0000313" key="2">
    <source>
        <dbReference type="EMBL" id="GAA2682911.1"/>
    </source>
</evidence>
<evidence type="ECO:0000313" key="3">
    <source>
        <dbReference type="Proteomes" id="UP001499989"/>
    </source>
</evidence>
<keyword evidence="3" id="KW-1185">Reference proteome</keyword>
<protein>
    <submittedName>
        <fullName evidence="2">Uncharacterized protein</fullName>
    </submittedName>
</protein>
<feature type="compositionally biased region" description="Low complexity" evidence="1">
    <location>
        <begin position="106"/>
        <end position="121"/>
    </location>
</feature>
<organism evidence="2 3">
    <name type="scientific">Streptomyces violaceolatus</name>
    <dbReference type="NCBI Taxonomy" id="67378"/>
    <lineage>
        <taxon>Bacteria</taxon>
        <taxon>Bacillati</taxon>
        <taxon>Actinomycetota</taxon>
        <taxon>Actinomycetes</taxon>
        <taxon>Kitasatosporales</taxon>
        <taxon>Streptomycetaceae</taxon>
        <taxon>Streptomyces</taxon>
        <taxon>Streptomyces violaceoruber group</taxon>
    </lineage>
</organism>
<feature type="region of interest" description="Disordered" evidence="1">
    <location>
        <begin position="95"/>
        <end position="121"/>
    </location>
</feature>
<comment type="caution">
    <text evidence="2">The sequence shown here is derived from an EMBL/GenBank/DDBJ whole genome shotgun (WGS) entry which is preliminary data.</text>
</comment>
<reference evidence="2 3" key="1">
    <citation type="journal article" date="2019" name="Int. J. Syst. Evol. Microbiol.">
        <title>The Global Catalogue of Microorganisms (GCM) 10K type strain sequencing project: providing services to taxonomists for standard genome sequencing and annotation.</title>
        <authorList>
            <consortium name="The Broad Institute Genomics Platform"/>
            <consortium name="The Broad Institute Genome Sequencing Center for Infectious Disease"/>
            <person name="Wu L."/>
            <person name="Ma J."/>
        </authorList>
    </citation>
    <scope>NUCLEOTIDE SEQUENCE [LARGE SCALE GENOMIC DNA]</scope>
    <source>
        <strain evidence="2 3">JCM 4531</strain>
    </source>
</reference>
<dbReference type="Proteomes" id="UP001499989">
    <property type="component" value="Unassembled WGS sequence"/>
</dbReference>
<sequence length="121" mass="12870">MWTRGRPTHLGRCAPARSPSAGSGTVSWQRRTNGGRGRDVAEVTARLPALPEVIGEGDAPRVSDAVEPQRVRDVCIAVAGHSGEPFTVEGAQLVPRSSARGRHSASRSTTSRQARCACRGW</sequence>
<gene>
    <name evidence="2" type="ORF">GCM10010310_32520</name>
</gene>
<feature type="region of interest" description="Disordered" evidence="1">
    <location>
        <begin position="1"/>
        <end position="40"/>
    </location>
</feature>
<accession>A0ABN3SRE6</accession>
<name>A0ABN3SRE6_9ACTN</name>
<evidence type="ECO:0000256" key="1">
    <source>
        <dbReference type="SAM" id="MobiDB-lite"/>
    </source>
</evidence>